<sequence>MSIKDMGTTTGLVTTNTVDMGVSYGVVKERVRQIENRDSCLDLQNKSNAVDLQLKHPKAQTRVITPVGAITASSSKVTDKPIAIKSDIRDHYSTLISKNNNNTDNKEGESQIKMLNSSPPTPESTDTPSGIDNNDTKKLSSNKRGKFRRDRNSKVKQFENSSECIDSIDTANDTKPDEIASDIIDTTNNDKLSERKRRSSRKSNRASEDEVNNKGLTETKERRGRRSNRYKSPEDEVNNINSEGKPNRRRRYERLKVLKDTTQVEDTTNNHDIQDNEEK</sequence>
<reference evidence="2" key="1">
    <citation type="submission" date="2023-04" db="EMBL/GenBank/DDBJ databases">
        <title>Candida boidinii NBRC 10035.</title>
        <authorList>
            <person name="Ichikawa N."/>
            <person name="Sato H."/>
            <person name="Tonouchi N."/>
        </authorList>
    </citation>
    <scope>NUCLEOTIDE SEQUENCE</scope>
    <source>
        <strain evidence="2">NBRC 10035</strain>
    </source>
</reference>
<feature type="compositionally biased region" description="Basic residues" evidence="1">
    <location>
        <begin position="140"/>
        <end position="149"/>
    </location>
</feature>
<gene>
    <name evidence="2" type="ORF">Cboi02_000326800</name>
</gene>
<evidence type="ECO:0000313" key="3">
    <source>
        <dbReference type="Proteomes" id="UP001165120"/>
    </source>
</evidence>
<feature type="compositionally biased region" description="Basic and acidic residues" evidence="1">
    <location>
        <begin position="268"/>
        <end position="279"/>
    </location>
</feature>
<dbReference type="EMBL" id="BSXN01001098">
    <property type="protein sequence ID" value="GME71576.1"/>
    <property type="molecule type" value="Genomic_DNA"/>
</dbReference>
<comment type="caution">
    <text evidence="2">The sequence shown here is derived from an EMBL/GenBank/DDBJ whole genome shotgun (WGS) entry which is preliminary data.</text>
</comment>
<feature type="compositionally biased region" description="Basic and acidic residues" evidence="1">
    <location>
        <begin position="205"/>
        <end position="221"/>
    </location>
</feature>
<protein>
    <submittedName>
        <fullName evidence="2">Unnamed protein product</fullName>
    </submittedName>
</protein>
<evidence type="ECO:0000256" key="1">
    <source>
        <dbReference type="SAM" id="MobiDB-lite"/>
    </source>
</evidence>
<organism evidence="2 3">
    <name type="scientific">Candida boidinii</name>
    <name type="common">Yeast</name>
    <dbReference type="NCBI Taxonomy" id="5477"/>
    <lineage>
        <taxon>Eukaryota</taxon>
        <taxon>Fungi</taxon>
        <taxon>Dikarya</taxon>
        <taxon>Ascomycota</taxon>
        <taxon>Saccharomycotina</taxon>
        <taxon>Pichiomycetes</taxon>
        <taxon>Pichiales</taxon>
        <taxon>Pichiaceae</taxon>
        <taxon>Ogataea</taxon>
        <taxon>Ogataea/Candida clade</taxon>
    </lineage>
</organism>
<evidence type="ECO:0000313" key="2">
    <source>
        <dbReference type="EMBL" id="GME71576.1"/>
    </source>
</evidence>
<proteinExistence type="predicted"/>
<dbReference type="Proteomes" id="UP001165120">
    <property type="component" value="Unassembled WGS sequence"/>
</dbReference>
<accession>A0A9W6T3X2</accession>
<dbReference type="AlphaFoldDB" id="A0A9W6T3X2"/>
<name>A0A9W6T3X2_CANBO</name>
<keyword evidence="3" id="KW-1185">Reference proteome</keyword>
<feature type="compositionally biased region" description="Polar residues" evidence="1">
    <location>
        <begin position="158"/>
        <end position="171"/>
    </location>
</feature>
<feature type="region of interest" description="Disordered" evidence="1">
    <location>
        <begin position="95"/>
        <end position="279"/>
    </location>
</feature>
<feature type="compositionally biased region" description="Basic residues" evidence="1">
    <location>
        <begin position="194"/>
        <end position="204"/>
    </location>
</feature>